<dbReference type="GO" id="GO:0003885">
    <property type="term" value="F:D-arabinono-1,4-lactone oxidase activity"/>
    <property type="evidence" value="ECO:0007669"/>
    <property type="project" value="InterPro"/>
</dbReference>
<name>A0A839RRQ4_9ACTN</name>
<sequence length="401" mass="44411">MERFVNWSGSLAFDAEHLCQPSSEQEVIDIVREALDRGGSIRPVGSGHSSTPLAETGDTLISLGRMSGLVGADKSNGRATLLPGTGLADAGSALAEHGLAMENLGDVDYQSLAGAIGTGTHGTGRNLGNLSSTLAGGTLVTGTGELVRFGEGSDDARGRTLLRGAQVALGALGILTSLTLRVQPAYDLHRLNWMTHIDWVLSHFEELSQTCRHVDFYWYPRSDRAQVRVLTVPGDEPVISPPGYLKKDVQGPSYEVIPNFRDLKFDEMEYMLPLENGLEAFRRVRERVKERHRDKVGWRVLVRTVAPDDAMLSNTPQPTMTIALLQNASLDHETYFRDMEALFLDWGGRPHWGKKHYRNAPDLRRMYPDWDDFLELRQECDPEGVFMNDYLAELFGLQGAS</sequence>
<dbReference type="Pfam" id="PF04030">
    <property type="entry name" value="ALO"/>
    <property type="match status" value="2"/>
</dbReference>
<keyword evidence="4" id="KW-1185">Reference proteome</keyword>
<dbReference type="OrthoDB" id="9800184at2"/>
<proteinExistence type="predicted"/>
<dbReference type="InterPro" id="IPR010031">
    <property type="entry name" value="FAD_lactone_oxidase-like"/>
</dbReference>
<dbReference type="Gene3D" id="3.30.43.10">
    <property type="entry name" value="Uridine Diphospho-n-acetylenolpyruvylglucosamine Reductase, domain 2"/>
    <property type="match status" value="1"/>
</dbReference>
<accession>A0A839RRQ4</accession>
<organism evidence="3 4">
    <name type="scientific">Hoyosella altamirensis</name>
    <dbReference type="NCBI Taxonomy" id="616997"/>
    <lineage>
        <taxon>Bacteria</taxon>
        <taxon>Bacillati</taxon>
        <taxon>Actinomycetota</taxon>
        <taxon>Actinomycetes</taxon>
        <taxon>Mycobacteriales</taxon>
        <taxon>Hoyosellaceae</taxon>
        <taxon>Hoyosella</taxon>
    </lineage>
</organism>
<dbReference type="InterPro" id="IPR016169">
    <property type="entry name" value="FAD-bd_PCMH_sub2"/>
</dbReference>
<reference evidence="3 4" key="1">
    <citation type="submission" date="2020-08" db="EMBL/GenBank/DDBJ databases">
        <title>Sequencing the genomes of 1000 actinobacteria strains.</title>
        <authorList>
            <person name="Klenk H.-P."/>
        </authorList>
    </citation>
    <scope>NUCLEOTIDE SEQUENCE [LARGE SCALE GENOMIC DNA]</scope>
    <source>
        <strain evidence="3 4">DSM 45258</strain>
    </source>
</reference>
<dbReference type="PANTHER" id="PTHR43762">
    <property type="entry name" value="L-GULONOLACTONE OXIDASE"/>
    <property type="match status" value="1"/>
</dbReference>
<dbReference type="InterPro" id="IPR016167">
    <property type="entry name" value="FAD-bd_PCMH_sub1"/>
</dbReference>
<dbReference type="EMBL" id="JACHWS010000003">
    <property type="protein sequence ID" value="MBB3038786.1"/>
    <property type="molecule type" value="Genomic_DNA"/>
</dbReference>
<evidence type="ECO:0000256" key="1">
    <source>
        <dbReference type="ARBA" id="ARBA00023002"/>
    </source>
</evidence>
<evidence type="ECO:0000259" key="2">
    <source>
        <dbReference type="PROSITE" id="PS51387"/>
    </source>
</evidence>
<dbReference type="InterPro" id="IPR006094">
    <property type="entry name" value="Oxid_FAD_bind_N"/>
</dbReference>
<dbReference type="InterPro" id="IPR036318">
    <property type="entry name" value="FAD-bd_PCMH-like_sf"/>
</dbReference>
<feature type="domain" description="FAD-binding PCMH-type" evidence="2">
    <location>
        <begin position="10"/>
        <end position="185"/>
    </location>
</feature>
<keyword evidence="1" id="KW-0560">Oxidoreductase</keyword>
<dbReference type="Gene3D" id="1.10.45.10">
    <property type="entry name" value="Vanillyl-alcohol Oxidase, Chain A, domain 4"/>
    <property type="match status" value="1"/>
</dbReference>
<dbReference type="InterPro" id="IPR016166">
    <property type="entry name" value="FAD-bd_PCMH"/>
</dbReference>
<dbReference type="Pfam" id="PF01565">
    <property type="entry name" value="FAD_binding_4"/>
    <property type="match status" value="1"/>
</dbReference>
<dbReference type="PANTHER" id="PTHR43762:SF1">
    <property type="entry name" value="D-ARABINONO-1,4-LACTONE OXIDASE"/>
    <property type="match status" value="1"/>
</dbReference>
<comment type="caution">
    <text evidence="3">The sequence shown here is derived from an EMBL/GenBank/DDBJ whole genome shotgun (WGS) entry which is preliminary data.</text>
</comment>
<dbReference type="Gene3D" id="3.30.465.10">
    <property type="match status" value="1"/>
</dbReference>
<dbReference type="GO" id="GO:0016020">
    <property type="term" value="C:membrane"/>
    <property type="evidence" value="ECO:0007669"/>
    <property type="project" value="InterPro"/>
</dbReference>
<dbReference type="PIRSF" id="PIRSF000136">
    <property type="entry name" value="LGO_GLO"/>
    <property type="match status" value="1"/>
</dbReference>
<dbReference type="RefSeq" id="WP_064441462.1">
    <property type="nucleotide sequence ID" value="NZ_BDDI01000014.1"/>
</dbReference>
<dbReference type="GO" id="GO:0071949">
    <property type="term" value="F:FAD binding"/>
    <property type="evidence" value="ECO:0007669"/>
    <property type="project" value="InterPro"/>
</dbReference>
<dbReference type="InterPro" id="IPR007173">
    <property type="entry name" value="ALO_C"/>
</dbReference>
<gene>
    <name evidence="3" type="ORF">FHU29_003255</name>
</gene>
<evidence type="ECO:0000313" key="3">
    <source>
        <dbReference type="EMBL" id="MBB3038786.1"/>
    </source>
</evidence>
<dbReference type="Gene3D" id="3.30.70.2520">
    <property type="match status" value="1"/>
</dbReference>
<protein>
    <submittedName>
        <fullName evidence="3">FAD/FMN-containing dehydrogenase</fullName>
    </submittedName>
</protein>
<dbReference type="SUPFAM" id="SSF56176">
    <property type="entry name" value="FAD-binding/transporter-associated domain-like"/>
    <property type="match status" value="1"/>
</dbReference>
<dbReference type="AlphaFoldDB" id="A0A839RRQ4"/>
<dbReference type="PROSITE" id="PS51387">
    <property type="entry name" value="FAD_PCMH"/>
    <property type="match status" value="1"/>
</dbReference>
<evidence type="ECO:0000313" key="4">
    <source>
        <dbReference type="Proteomes" id="UP000567922"/>
    </source>
</evidence>
<dbReference type="InterPro" id="IPR016171">
    <property type="entry name" value="Vanillyl_alc_oxidase_C-sub2"/>
</dbReference>
<dbReference type="Proteomes" id="UP000567922">
    <property type="component" value="Unassembled WGS sequence"/>
</dbReference>